<dbReference type="InterPro" id="IPR001322">
    <property type="entry name" value="Lamin_tail_dom"/>
</dbReference>
<name>A0ABT5X832_9EURY</name>
<comment type="caution">
    <text evidence="2">The sequence shown here is derived from an EMBL/GenBank/DDBJ whole genome shotgun (WGS) entry which is preliminary data.</text>
</comment>
<dbReference type="EMBL" id="JARFPK010000020">
    <property type="protein sequence ID" value="MDF0590849.1"/>
    <property type="molecule type" value="Genomic_DNA"/>
</dbReference>
<accession>A0ABT5X832</accession>
<dbReference type="Gene3D" id="2.60.40.1260">
    <property type="entry name" value="Lamin Tail domain"/>
    <property type="match status" value="1"/>
</dbReference>
<gene>
    <name evidence="2" type="ORF">P0O15_06665</name>
</gene>
<feature type="domain" description="LTD" evidence="1">
    <location>
        <begin position="15"/>
        <end position="122"/>
    </location>
</feature>
<organism evidence="2 3">
    <name type="scientific">Candidatus Methanocrinis natronophilus</name>
    <dbReference type="NCBI Taxonomy" id="3033396"/>
    <lineage>
        <taxon>Archaea</taxon>
        <taxon>Methanobacteriati</taxon>
        <taxon>Methanobacteriota</taxon>
        <taxon>Stenosarchaea group</taxon>
        <taxon>Methanomicrobia</taxon>
        <taxon>Methanotrichales</taxon>
        <taxon>Methanotrichaceae</taxon>
        <taxon>Methanocrinis</taxon>
    </lineage>
</organism>
<dbReference type="Pfam" id="PF00932">
    <property type="entry name" value="LTD"/>
    <property type="match status" value="1"/>
</dbReference>
<protein>
    <submittedName>
        <fullName evidence="2">Lamin tail domain-containing protein</fullName>
    </submittedName>
</protein>
<keyword evidence="3" id="KW-1185">Reference proteome</keyword>
<proteinExistence type="predicted"/>
<reference evidence="2 3" key="1">
    <citation type="submission" date="2023-03" db="EMBL/GenBank/DDBJ databases">
        <title>WGS of Methanotrichaceae archaeon Mx.</title>
        <authorList>
            <person name="Sorokin D.Y."/>
            <person name="Merkel A.Y."/>
        </authorList>
    </citation>
    <scope>NUCLEOTIDE SEQUENCE [LARGE SCALE GENOMIC DNA]</scope>
    <source>
        <strain evidence="2 3">Mx</strain>
    </source>
</reference>
<dbReference type="Proteomes" id="UP001220010">
    <property type="component" value="Unassembled WGS sequence"/>
</dbReference>
<evidence type="ECO:0000259" key="1">
    <source>
        <dbReference type="PROSITE" id="PS51841"/>
    </source>
</evidence>
<evidence type="ECO:0000313" key="3">
    <source>
        <dbReference type="Proteomes" id="UP001220010"/>
    </source>
</evidence>
<evidence type="ECO:0000313" key="2">
    <source>
        <dbReference type="EMBL" id="MDF0590849.1"/>
    </source>
</evidence>
<dbReference type="PROSITE" id="PS51841">
    <property type="entry name" value="LTD"/>
    <property type="match status" value="1"/>
</dbReference>
<dbReference type="InterPro" id="IPR036415">
    <property type="entry name" value="Lamin_tail_dom_sf"/>
</dbReference>
<dbReference type="SUPFAM" id="SSF74853">
    <property type="entry name" value="Lamin A/C globular tail domain"/>
    <property type="match status" value="1"/>
</dbReference>
<sequence>MATRTYLGALTSLLAVLAISSPVIGAVVINEVELNPPGDGNEWVELYNNGAEDIDISRWTVWIVDTEPAWTGVMRIPLETLIPPGGFYVAEGDRNWIHPTGTGTVILKREDGMEVDKTPLLSDRSDNFFTHFRHPDGFDTDQRSDWIFGKGTRNGPNSL</sequence>